<evidence type="ECO:0000313" key="2">
    <source>
        <dbReference type="Proteomes" id="UP000669317"/>
    </source>
</evidence>
<name>A0ABS4A1Y1_9BRAD</name>
<comment type="caution">
    <text evidence="1">The sequence shown here is derived from an EMBL/GenBank/DDBJ whole genome shotgun (WGS) entry which is preliminary data.</text>
</comment>
<dbReference type="EMBL" id="JAGIKT010000063">
    <property type="protein sequence ID" value="MBP0114396.1"/>
    <property type="molecule type" value="Genomic_DNA"/>
</dbReference>
<organism evidence="1 2">
    <name type="scientific">Bradyrhizobium vignae</name>
    <dbReference type="NCBI Taxonomy" id="1549949"/>
    <lineage>
        <taxon>Bacteria</taxon>
        <taxon>Pseudomonadati</taxon>
        <taxon>Pseudomonadota</taxon>
        <taxon>Alphaproteobacteria</taxon>
        <taxon>Hyphomicrobiales</taxon>
        <taxon>Nitrobacteraceae</taxon>
        <taxon>Bradyrhizobium</taxon>
    </lineage>
</organism>
<accession>A0ABS4A1Y1</accession>
<reference evidence="1 2" key="1">
    <citation type="submission" date="2021-03" db="EMBL/GenBank/DDBJ databases">
        <title>Genome Sequence of Bradyrhizobium vignae strain ISRA400.</title>
        <authorList>
            <person name="Tisa L.S."/>
            <person name="Svistoonoff S."/>
            <person name="Hocher V."/>
            <person name="Fall S."/>
            <person name="Zaiya A."/>
            <person name="Naing D."/>
            <person name="Niang N."/>
            <person name="Diouf A."/>
            <person name="Dasylva M.C."/>
            <person name="Toure O."/>
            <person name="Gueye M."/>
            <person name="Gully D."/>
            <person name="Tisseyre P."/>
            <person name="Simpson S."/>
            <person name="Morris K."/>
            <person name="Thomas W.K."/>
        </authorList>
    </citation>
    <scope>NUCLEOTIDE SEQUENCE [LARGE SCALE GENOMIC DNA]</scope>
    <source>
        <strain evidence="1 2">ISRA400</strain>
    </source>
</reference>
<gene>
    <name evidence="1" type="ORF">JWS04_25615</name>
</gene>
<protein>
    <submittedName>
        <fullName evidence="1">Helix-turn-helix domain-containing protein</fullName>
    </submittedName>
</protein>
<sequence length="84" mass="9196">MKRAPSEERRPGAERELTGKQEAFLVAIACSHPAAGRVRWTLELLAGEMVKLTGAPVARDGAPPPVDRSQIQARLLLNHRYPGQ</sequence>
<keyword evidence="2" id="KW-1185">Reference proteome</keyword>
<evidence type="ECO:0000313" key="1">
    <source>
        <dbReference type="EMBL" id="MBP0114396.1"/>
    </source>
</evidence>
<proteinExistence type="predicted"/>
<dbReference type="Proteomes" id="UP000669317">
    <property type="component" value="Unassembled WGS sequence"/>
</dbReference>